<evidence type="ECO:0000256" key="5">
    <source>
        <dbReference type="SAM" id="MobiDB-lite"/>
    </source>
</evidence>
<dbReference type="Pfam" id="PF00069">
    <property type="entry name" value="Pkinase"/>
    <property type="match status" value="1"/>
</dbReference>
<feature type="compositionally biased region" description="Polar residues" evidence="5">
    <location>
        <begin position="874"/>
        <end position="883"/>
    </location>
</feature>
<keyword evidence="9" id="KW-1185">Reference proteome</keyword>
<dbReference type="EMBL" id="JACEEZ010024640">
    <property type="protein sequence ID" value="KAG0709967.1"/>
    <property type="molecule type" value="Genomic_DNA"/>
</dbReference>
<dbReference type="GO" id="GO:0007094">
    <property type="term" value="P:mitotic spindle assembly checkpoint signaling"/>
    <property type="evidence" value="ECO:0007669"/>
    <property type="project" value="InterPro"/>
</dbReference>
<gene>
    <name evidence="8" type="primary">Bub1b</name>
    <name evidence="8" type="ORF">GWK47_023756</name>
</gene>
<dbReference type="SMART" id="SM00220">
    <property type="entry name" value="S_TKc"/>
    <property type="match status" value="1"/>
</dbReference>
<feature type="region of interest" description="Disordered" evidence="5">
    <location>
        <begin position="499"/>
        <end position="527"/>
    </location>
</feature>
<feature type="compositionally biased region" description="Polar residues" evidence="5">
    <location>
        <begin position="448"/>
        <end position="457"/>
    </location>
</feature>
<evidence type="ECO:0000256" key="2">
    <source>
        <dbReference type="ARBA" id="ARBA00022454"/>
    </source>
</evidence>
<evidence type="ECO:0000256" key="3">
    <source>
        <dbReference type="ARBA" id="ARBA00022838"/>
    </source>
</evidence>
<evidence type="ECO:0000313" key="9">
    <source>
        <dbReference type="Proteomes" id="UP000770661"/>
    </source>
</evidence>
<dbReference type="Pfam" id="PF08311">
    <property type="entry name" value="Mad3_BUB1_I"/>
    <property type="match status" value="1"/>
</dbReference>
<dbReference type="InterPro" id="IPR011009">
    <property type="entry name" value="Kinase-like_dom_sf"/>
</dbReference>
<dbReference type="InterPro" id="IPR008271">
    <property type="entry name" value="Ser/Thr_kinase_AS"/>
</dbReference>
<evidence type="ECO:0000256" key="1">
    <source>
        <dbReference type="ARBA" id="ARBA00004629"/>
    </source>
</evidence>
<dbReference type="GO" id="GO:0005524">
    <property type="term" value="F:ATP binding"/>
    <property type="evidence" value="ECO:0007669"/>
    <property type="project" value="InterPro"/>
</dbReference>
<dbReference type="PROSITE" id="PS51489">
    <property type="entry name" value="BUB1_N"/>
    <property type="match status" value="1"/>
</dbReference>
<protein>
    <submittedName>
        <fullName evidence="8">Mitotic checkpoint serine/threonine-protein kinase BUB1</fullName>
    </submittedName>
</protein>
<feature type="domain" description="Protein kinase" evidence="6">
    <location>
        <begin position="1056"/>
        <end position="1368"/>
    </location>
</feature>
<feature type="domain" description="BUB1 N-terminal" evidence="7">
    <location>
        <begin position="49"/>
        <end position="210"/>
    </location>
</feature>
<dbReference type="GO" id="GO:0004672">
    <property type="term" value="F:protein kinase activity"/>
    <property type="evidence" value="ECO:0007669"/>
    <property type="project" value="InterPro"/>
</dbReference>
<dbReference type="Proteomes" id="UP000770661">
    <property type="component" value="Unassembled WGS sequence"/>
</dbReference>
<dbReference type="PANTHER" id="PTHR14030:SF4">
    <property type="entry name" value="BUB1 KINASE, ISOFORM A-RELATED"/>
    <property type="match status" value="1"/>
</dbReference>
<dbReference type="Gene3D" id="1.25.40.430">
    <property type="match status" value="1"/>
</dbReference>
<dbReference type="OrthoDB" id="248495at2759"/>
<feature type="region of interest" description="Disordered" evidence="5">
    <location>
        <begin position="1"/>
        <end position="22"/>
    </location>
</feature>
<keyword evidence="8" id="KW-0808">Transferase</keyword>
<dbReference type="SUPFAM" id="SSF56112">
    <property type="entry name" value="Protein kinase-like (PK-like)"/>
    <property type="match status" value="1"/>
</dbReference>
<keyword evidence="3" id="KW-0995">Kinetochore</keyword>
<dbReference type="InterPro" id="IPR000719">
    <property type="entry name" value="Prot_kinase_dom"/>
</dbReference>
<organism evidence="8 9">
    <name type="scientific">Chionoecetes opilio</name>
    <name type="common">Atlantic snow crab</name>
    <name type="synonym">Cancer opilio</name>
    <dbReference type="NCBI Taxonomy" id="41210"/>
    <lineage>
        <taxon>Eukaryota</taxon>
        <taxon>Metazoa</taxon>
        <taxon>Ecdysozoa</taxon>
        <taxon>Arthropoda</taxon>
        <taxon>Crustacea</taxon>
        <taxon>Multicrustacea</taxon>
        <taxon>Malacostraca</taxon>
        <taxon>Eumalacostraca</taxon>
        <taxon>Eucarida</taxon>
        <taxon>Decapoda</taxon>
        <taxon>Pleocyemata</taxon>
        <taxon>Brachyura</taxon>
        <taxon>Eubrachyura</taxon>
        <taxon>Majoidea</taxon>
        <taxon>Majidae</taxon>
        <taxon>Chionoecetes</taxon>
    </lineage>
</organism>
<dbReference type="PROSITE" id="PS00108">
    <property type="entry name" value="PROTEIN_KINASE_ST"/>
    <property type="match status" value="1"/>
</dbReference>
<dbReference type="InterPro" id="IPR015661">
    <property type="entry name" value="Bub1/Mad3"/>
</dbReference>
<accession>A0A8J5CJJ6</accession>
<comment type="subcellular location">
    <subcellularLocation>
        <location evidence="1">Chromosome</location>
        <location evidence="1">Centromere</location>
        <location evidence="1">Kinetochore</location>
    </subcellularLocation>
</comment>
<feature type="region of interest" description="Disordered" evidence="5">
    <location>
        <begin position="939"/>
        <end position="965"/>
    </location>
</feature>
<dbReference type="Gene3D" id="6.10.130.20">
    <property type="match status" value="1"/>
</dbReference>
<keyword evidence="4" id="KW-0137">Centromere</keyword>
<feature type="region of interest" description="Disordered" evidence="5">
    <location>
        <begin position="425"/>
        <end position="474"/>
    </location>
</feature>
<sequence length="1368" mass="153224">MEVTHDDSSQWEQSKENIQPLKQGRKATVLSVVLDDNATQKLNLMRHEFEEELRTYSGNDPLDVWYRYVLWVEQNYPKGGKEGKLPKLIEKCLMAVYSNSDVREKYVNDQRFLDIWIKYANLIHNPLEIYQTMEAKGLCLSFADLYINWAWEMEKAGNYKRADAIYEKGLQQGAQPLCNLQESHKKFQIRVTRGTIEGRIGDQEVSNLEQDRVALGSLKSQGHRIAVNRSGSALSGPAGRCPQDVTSKTEAGLAFSIFKDTSAKGVYMSTPAGEKDTLGLGASTNQENIKKTSQWTKAKVNRKTIDVEDVDKYHKPKFSVHEDENIAEQRASQRSFSTASHVLSQHKEEYDSWHVQLFIAEPFDPLVQPQYCKHKVYCGTEEFSFEELRGAQYTKAERQKKEKESELHQMRDRLKKQEELIQKLLKDRTDESDQPSSSKVVAPPKESVATQSRVPHQSSRKESKLHNESRNALLFQSEPPVTLGIGKESAVSMNSVPAVTVNPCHPEQGRLSTSGNSRGLSSTDPTGDAANIIADMWSASLSQSVSHHSGDRGSGVLEAASGDDLAPPIYEDECCSKSQELLGRKSAAAFPIFSDPISQNQQTFPIFSDPVSQNQKTEPAGMPPSTRVLQEKSAAAEASTESKTVVVAEARETIEPPSNDAEDYPETQDENCPPPGMVQPPCEARHISGILQPAKDIPVLQDEESEKEKIRSVNIEERNFEYKQANDIDSLYVSTMKNEDLDDIVPLYGRQLEDFTIKLPNNESVFSHMANIASTPVAWSVGNKQHVPSMKYDFTLATDAENQFPQIQEEENYQSLQNYNKVDMMPPLVTTKALAQTSVITTSATTLPYAETEACLSPIMEASREYRSSSSSSGHTTSNTLQGHSVHGLSHPGMFSLSNVHGPRIRHHSYADNELASESAPMVHAGDFTKSGYLADKSRGESLAESLPHTARAPQQPKSGVSSVPFSSAAAEMMMDFNDMMLSCGETNEEQHPLPVIQGKKCDGSGNIDPFDDKIINQILSDLEIPLHKRGGYVTLEGKMPCLKASMEVTLGKEIFYVCKICGEGAYAKAYRAMTMDPLNVTLLPCDSEEDNEQQVILKVQKPACPWEFYICHELRQRLKNSGYPESVLDSVMKVDRGYFFSNGSVLANQYHKFGTLLDVVNWYRGSCLTMPEEIAMFFMVEIFTILEAVHSCHIIHADIKPDNFLIQGIPVCDTTTNIFEEDYMCLKLIDFGRSIDMKAFPEGTTFTEVVTTDKFTCCEMREKRPWTYQTDYFGAAAIAHLFLFGTYMDVKKTSAGKWDTTVTIKRYWKKDLWKKIFSTLLNVPSCSALPSLSDIKQEIITTFYQAGMHKEIKAKFNALQKMNPGPK</sequence>
<dbReference type="SMART" id="SM00777">
    <property type="entry name" value="Mad3_BUB1_I"/>
    <property type="match status" value="1"/>
</dbReference>
<dbReference type="GO" id="GO:0051754">
    <property type="term" value="P:meiotic sister chromatid cohesion, centromeric"/>
    <property type="evidence" value="ECO:0007669"/>
    <property type="project" value="TreeGrafter"/>
</dbReference>
<dbReference type="GO" id="GO:0000776">
    <property type="term" value="C:kinetochore"/>
    <property type="evidence" value="ECO:0007669"/>
    <property type="project" value="UniProtKB-KW"/>
</dbReference>
<feature type="compositionally biased region" description="Basic and acidic residues" evidence="5">
    <location>
        <begin position="459"/>
        <end position="469"/>
    </location>
</feature>
<proteinExistence type="predicted"/>
<dbReference type="CDD" id="cd13981">
    <property type="entry name" value="STKc_Bub1_BubR1"/>
    <property type="match status" value="1"/>
</dbReference>
<evidence type="ECO:0000259" key="7">
    <source>
        <dbReference type="PROSITE" id="PS51489"/>
    </source>
</evidence>
<keyword evidence="2" id="KW-0158">Chromosome</keyword>
<dbReference type="PROSITE" id="PS50011">
    <property type="entry name" value="PROTEIN_KINASE_DOM"/>
    <property type="match status" value="1"/>
</dbReference>
<dbReference type="PANTHER" id="PTHR14030">
    <property type="entry name" value="MITOTIC CHECKPOINT SERINE/THREONINE-PROTEIN KINASE BUB1"/>
    <property type="match status" value="1"/>
</dbReference>
<feature type="region of interest" description="Disordered" evidence="5">
    <location>
        <begin position="863"/>
        <end position="900"/>
    </location>
</feature>
<evidence type="ECO:0000259" key="6">
    <source>
        <dbReference type="PROSITE" id="PS50011"/>
    </source>
</evidence>
<evidence type="ECO:0000313" key="8">
    <source>
        <dbReference type="EMBL" id="KAG0709967.1"/>
    </source>
</evidence>
<evidence type="ECO:0000256" key="4">
    <source>
        <dbReference type="ARBA" id="ARBA00023328"/>
    </source>
</evidence>
<feature type="compositionally biased region" description="Polar residues" evidence="5">
    <location>
        <begin position="956"/>
        <end position="965"/>
    </location>
</feature>
<comment type="caution">
    <text evidence="8">The sequence shown here is derived from an EMBL/GenBank/DDBJ whole genome shotgun (WGS) entry which is preliminary data.</text>
</comment>
<reference evidence="8" key="1">
    <citation type="submission" date="2020-07" db="EMBL/GenBank/DDBJ databases">
        <title>The High-quality genome of the commercially important snow crab, Chionoecetes opilio.</title>
        <authorList>
            <person name="Jeong J.-H."/>
            <person name="Ryu S."/>
        </authorList>
    </citation>
    <scope>NUCLEOTIDE SEQUENCE</scope>
    <source>
        <strain evidence="8">MADBK_172401_WGS</strain>
        <tissue evidence="8">Digestive gland</tissue>
    </source>
</reference>
<dbReference type="InterPro" id="IPR013212">
    <property type="entry name" value="Mad3/Bub1_I"/>
</dbReference>
<keyword evidence="8" id="KW-0418">Kinase</keyword>
<dbReference type="FunFam" id="1.25.40.430:FF:000003">
    <property type="entry name" value="Checkpoint serine/threonine-protein kinase BUB1"/>
    <property type="match status" value="1"/>
</dbReference>
<feature type="compositionally biased region" description="Polar residues" evidence="5">
    <location>
        <begin position="510"/>
        <end position="525"/>
    </location>
</feature>
<name>A0A8J5CJJ6_CHIOP</name>
<dbReference type="GO" id="GO:0005634">
    <property type="term" value="C:nucleus"/>
    <property type="evidence" value="ECO:0007669"/>
    <property type="project" value="TreeGrafter"/>
</dbReference>
<dbReference type="Gene3D" id="1.10.510.10">
    <property type="entry name" value="Transferase(Phosphotransferase) domain 1"/>
    <property type="match status" value="1"/>
</dbReference>
<dbReference type="GO" id="GO:0032991">
    <property type="term" value="C:protein-containing complex"/>
    <property type="evidence" value="ECO:0007669"/>
    <property type="project" value="UniProtKB-ARBA"/>
</dbReference>